<proteinExistence type="predicted"/>
<sequence length="213" mass="23933">MASNNGDQSQKAKATAPRGGHWDKLYQRAESLMTGIGRDSFLSGLLAKYLEFLPNMPGMSEADNVLHWITHFMDGTRGFAPARDAVKYLCRSHWDLATAIKRWCDVGNFSYMGEEIRSESGAGNDSGEEDEVAKLNTNVDRSPALKGQVRPDKFLIVIHQPGGKPDKRNEYQAYDHGRSFDWNQSDHIRALNRWRSQILRCVPPPSCIILGPN</sequence>
<organism evidence="1 2">
    <name type="scientific">Stereocaulon virgatum</name>
    <dbReference type="NCBI Taxonomy" id="373712"/>
    <lineage>
        <taxon>Eukaryota</taxon>
        <taxon>Fungi</taxon>
        <taxon>Dikarya</taxon>
        <taxon>Ascomycota</taxon>
        <taxon>Pezizomycotina</taxon>
        <taxon>Lecanoromycetes</taxon>
        <taxon>OSLEUM clade</taxon>
        <taxon>Lecanoromycetidae</taxon>
        <taxon>Lecanorales</taxon>
        <taxon>Lecanorineae</taxon>
        <taxon>Stereocaulaceae</taxon>
        <taxon>Stereocaulon</taxon>
    </lineage>
</organism>
<accession>A0ABR4A1M8</accession>
<evidence type="ECO:0000313" key="2">
    <source>
        <dbReference type="Proteomes" id="UP001590950"/>
    </source>
</evidence>
<dbReference type="EMBL" id="JBEFKJ010000029">
    <property type="protein sequence ID" value="KAL2038856.1"/>
    <property type="molecule type" value="Genomic_DNA"/>
</dbReference>
<name>A0ABR4A1M8_9LECA</name>
<protein>
    <submittedName>
        <fullName evidence="1">Uncharacterized protein</fullName>
    </submittedName>
</protein>
<dbReference type="Proteomes" id="UP001590950">
    <property type="component" value="Unassembled WGS sequence"/>
</dbReference>
<gene>
    <name evidence="1" type="ORF">N7G274_008378</name>
</gene>
<evidence type="ECO:0000313" key="1">
    <source>
        <dbReference type="EMBL" id="KAL2038856.1"/>
    </source>
</evidence>
<keyword evidence="2" id="KW-1185">Reference proteome</keyword>
<comment type="caution">
    <text evidence="1">The sequence shown here is derived from an EMBL/GenBank/DDBJ whole genome shotgun (WGS) entry which is preliminary data.</text>
</comment>
<reference evidence="1 2" key="1">
    <citation type="submission" date="2024-09" db="EMBL/GenBank/DDBJ databases">
        <title>Rethinking Asexuality: The Enigmatic Case of Functional Sexual Genes in Lepraria (Stereocaulaceae).</title>
        <authorList>
            <person name="Doellman M."/>
            <person name="Sun Y."/>
            <person name="Barcenas-Pena A."/>
            <person name="Lumbsch H.T."/>
            <person name="Grewe F."/>
        </authorList>
    </citation>
    <scope>NUCLEOTIDE SEQUENCE [LARGE SCALE GENOMIC DNA]</scope>
    <source>
        <strain evidence="1 2">Mercado 3170</strain>
    </source>
</reference>